<dbReference type="Proteomes" id="UP000320762">
    <property type="component" value="Unassembled WGS sequence"/>
</dbReference>
<evidence type="ECO:0000259" key="2">
    <source>
        <dbReference type="PROSITE" id="PS50011"/>
    </source>
</evidence>
<organism evidence="3 4">
    <name type="scientific">Schizophyllum amplum</name>
    <dbReference type="NCBI Taxonomy" id="97359"/>
    <lineage>
        <taxon>Eukaryota</taxon>
        <taxon>Fungi</taxon>
        <taxon>Dikarya</taxon>
        <taxon>Basidiomycota</taxon>
        <taxon>Agaricomycotina</taxon>
        <taxon>Agaricomycetes</taxon>
        <taxon>Agaricomycetidae</taxon>
        <taxon>Agaricales</taxon>
        <taxon>Schizophyllaceae</taxon>
        <taxon>Schizophyllum</taxon>
    </lineage>
</organism>
<dbReference type="PROSITE" id="PS50011">
    <property type="entry name" value="PROTEIN_KINASE_DOM"/>
    <property type="match status" value="1"/>
</dbReference>
<protein>
    <recommendedName>
        <fullName evidence="2">Protein kinase domain-containing protein</fullName>
    </recommendedName>
</protein>
<name>A0A550CGS7_9AGAR</name>
<gene>
    <name evidence="3" type="ORF">BD626DRAFT_568509</name>
</gene>
<dbReference type="Gene3D" id="1.10.510.10">
    <property type="entry name" value="Transferase(Phosphotransferase) domain 1"/>
    <property type="match status" value="1"/>
</dbReference>
<dbReference type="GO" id="GO:0004672">
    <property type="term" value="F:protein kinase activity"/>
    <property type="evidence" value="ECO:0007669"/>
    <property type="project" value="InterPro"/>
</dbReference>
<feature type="domain" description="Protein kinase" evidence="2">
    <location>
        <begin position="322"/>
        <end position="706"/>
    </location>
</feature>
<accession>A0A550CGS7</accession>
<feature type="region of interest" description="Disordered" evidence="1">
    <location>
        <begin position="392"/>
        <end position="414"/>
    </location>
</feature>
<comment type="caution">
    <text evidence="3">The sequence shown here is derived from an EMBL/GenBank/DDBJ whole genome shotgun (WGS) entry which is preliminary data.</text>
</comment>
<dbReference type="EMBL" id="VDMD01000008">
    <property type="protein sequence ID" value="TRM63896.1"/>
    <property type="molecule type" value="Genomic_DNA"/>
</dbReference>
<dbReference type="InterPro" id="IPR000719">
    <property type="entry name" value="Prot_kinase_dom"/>
</dbReference>
<dbReference type="SUPFAM" id="SSF56112">
    <property type="entry name" value="Protein kinase-like (PK-like)"/>
    <property type="match status" value="1"/>
</dbReference>
<evidence type="ECO:0000256" key="1">
    <source>
        <dbReference type="SAM" id="MobiDB-lite"/>
    </source>
</evidence>
<feature type="region of interest" description="Disordered" evidence="1">
    <location>
        <begin position="1"/>
        <end position="24"/>
    </location>
</feature>
<reference evidence="3 4" key="1">
    <citation type="journal article" date="2019" name="New Phytol.">
        <title>Comparative genomics reveals unique wood-decay strategies and fruiting body development in the Schizophyllaceae.</title>
        <authorList>
            <person name="Almasi E."/>
            <person name="Sahu N."/>
            <person name="Krizsan K."/>
            <person name="Balint B."/>
            <person name="Kovacs G.M."/>
            <person name="Kiss B."/>
            <person name="Cseklye J."/>
            <person name="Drula E."/>
            <person name="Henrissat B."/>
            <person name="Nagy I."/>
            <person name="Chovatia M."/>
            <person name="Adam C."/>
            <person name="LaButti K."/>
            <person name="Lipzen A."/>
            <person name="Riley R."/>
            <person name="Grigoriev I.V."/>
            <person name="Nagy L.G."/>
        </authorList>
    </citation>
    <scope>NUCLEOTIDE SEQUENCE [LARGE SCALE GENOMIC DNA]</scope>
    <source>
        <strain evidence="3 4">NL-1724</strain>
    </source>
</reference>
<dbReference type="Pfam" id="PF17667">
    <property type="entry name" value="Pkinase_fungal"/>
    <property type="match status" value="2"/>
</dbReference>
<feature type="compositionally biased region" description="Basic and acidic residues" evidence="1">
    <location>
        <begin position="402"/>
        <end position="414"/>
    </location>
</feature>
<keyword evidence="4" id="KW-1185">Reference proteome</keyword>
<dbReference type="PANTHER" id="PTHR38248:SF2">
    <property type="entry name" value="FUNK1 11"/>
    <property type="match status" value="1"/>
</dbReference>
<evidence type="ECO:0000313" key="3">
    <source>
        <dbReference type="EMBL" id="TRM63896.1"/>
    </source>
</evidence>
<sequence length="791" mass="88845">MQTSKKVSPAAIAPPLIGTSHTTPASKNSFGKSLVTMGGSVEEAQKLLCAHIRDVPQIMVDKFLTHFMPPPPVDVCALVDKLSQKTRVKQRGKPFTQLPPLSLVHGAECWEAYRTEPVLRAKLSASVRPRDRAEKAIYSDLENIQAQIVACWREINNALVPTNDLKSNGTKRLPGVMYTSAEPDGIRVLVNQQPSWDSAAVTEEYELSDSDSLHNFQKIVWNMFQSFRSDARRRFVLGVTFGNTTVQLWHMNREVTVVSQPFDMNKGYRIFADVYARLAFATLSHLGYDHTIIKENRKQRDGNPSYRILIGADAYITTENLANYAVQIGSGPCTRVFRAHKANESPEQDIYAVKDTWVDVGRDLEVDIYNGIMHAIDDFEWDKKCSPPPKHVKELDEEEEYWERADPADPRYGEPGLDRKSFFIPIIAGTRVRTEDGSEDNTYNIISKGFQIPDDCATLRIICDKPASAPDVKRGRTATHVWTMSQHTGTVEAEQETAEPRAQKGCFKRKIGARVHHRTVMQCGTPMDRIKSVSLAFKILSDASYALFILHQLRLCHCDMSPYNILDHNGQGVLADFEYTKHSSSKVLQTWRTGTANFMAVEVMTGTHMSIHTLQNKRVAALKEDSDVSGVVPGVIATFMTSNLSGGSPYGFCVATPPKRTYAFLRISWRLTRSFTQPYSRVLSSPQSVRNTSRALASSRMRSTFFRLFGAASWAFPLKLIRNDLALFHMRKNPNQRLISTLWWEFHSCLCAAGQTLPGELLEFAFEGRRPLVEKQESDGSQASQAALPRS</sequence>
<dbReference type="InterPro" id="IPR040976">
    <property type="entry name" value="Pkinase_fungal"/>
</dbReference>
<evidence type="ECO:0000313" key="4">
    <source>
        <dbReference type="Proteomes" id="UP000320762"/>
    </source>
</evidence>
<dbReference type="OrthoDB" id="312874at2759"/>
<dbReference type="InterPro" id="IPR011009">
    <property type="entry name" value="Kinase-like_dom_sf"/>
</dbReference>
<proteinExistence type="predicted"/>
<dbReference type="PANTHER" id="PTHR38248">
    <property type="entry name" value="FUNK1 6"/>
    <property type="match status" value="1"/>
</dbReference>
<dbReference type="GO" id="GO:0005524">
    <property type="term" value="F:ATP binding"/>
    <property type="evidence" value="ECO:0007669"/>
    <property type="project" value="InterPro"/>
</dbReference>
<dbReference type="AlphaFoldDB" id="A0A550CGS7"/>